<protein>
    <recommendedName>
        <fullName evidence="2">tRNA 5-methylaminomethyl-2-thiouridine synthase subunit TusB</fullName>
    </recommendedName>
</protein>
<dbReference type="AlphaFoldDB" id="A0A3B1D222"/>
<evidence type="ECO:0008006" key="2">
    <source>
        <dbReference type="Google" id="ProtNLM"/>
    </source>
</evidence>
<gene>
    <name evidence="1" type="ORF">MNBD_NITROSPIRAE03-1451</name>
</gene>
<name>A0A3B1D222_9ZZZZ</name>
<dbReference type="Gene3D" id="3.40.1260.10">
    <property type="entry name" value="DsrEFH-like"/>
    <property type="match status" value="1"/>
</dbReference>
<dbReference type="Pfam" id="PF04077">
    <property type="entry name" value="DsrH"/>
    <property type="match status" value="1"/>
</dbReference>
<reference evidence="1" key="1">
    <citation type="submission" date="2018-06" db="EMBL/GenBank/DDBJ databases">
        <authorList>
            <person name="Zhirakovskaya E."/>
        </authorList>
    </citation>
    <scope>NUCLEOTIDE SEQUENCE</scope>
</reference>
<evidence type="ECO:0000313" key="1">
    <source>
        <dbReference type="EMBL" id="VAX30244.1"/>
    </source>
</evidence>
<sequence length="93" mass="10465">MLVIIKSAPDTQEAKRGIKLARDMAADICLIQNAVYFAQIERLEGFCGTAYAVKEDLQLRGLQEDDIERELKIIGWDELIDMMTGEDKTIGAF</sequence>
<dbReference type="EMBL" id="UOGI01000071">
    <property type="protein sequence ID" value="VAX30244.1"/>
    <property type="molecule type" value="Genomic_DNA"/>
</dbReference>
<dbReference type="SUPFAM" id="SSF75169">
    <property type="entry name" value="DsrEFH-like"/>
    <property type="match status" value="1"/>
</dbReference>
<organism evidence="1">
    <name type="scientific">hydrothermal vent metagenome</name>
    <dbReference type="NCBI Taxonomy" id="652676"/>
    <lineage>
        <taxon>unclassified sequences</taxon>
        <taxon>metagenomes</taxon>
        <taxon>ecological metagenomes</taxon>
    </lineage>
</organism>
<dbReference type="InterPro" id="IPR027396">
    <property type="entry name" value="DsrEFH-like"/>
</dbReference>
<dbReference type="InterPro" id="IPR007215">
    <property type="entry name" value="Sulphur_relay_TusB/DsrH"/>
</dbReference>
<accession>A0A3B1D222</accession>
<dbReference type="GO" id="GO:0002143">
    <property type="term" value="P:tRNA wobble position uridine thiolation"/>
    <property type="evidence" value="ECO:0007669"/>
    <property type="project" value="InterPro"/>
</dbReference>
<proteinExistence type="predicted"/>
<dbReference type="GO" id="GO:0005737">
    <property type="term" value="C:cytoplasm"/>
    <property type="evidence" value="ECO:0007669"/>
    <property type="project" value="InterPro"/>
</dbReference>